<organism evidence="6 7">
    <name type="scientific">Artemisia annua</name>
    <name type="common">Sweet wormwood</name>
    <dbReference type="NCBI Taxonomy" id="35608"/>
    <lineage>
        <taxon>Eukaryota</taxon>
        <taxon>Viridiplantae</taxon>
        <taxon>Streptophyta</taxon>
        <taxon>Embryophyta</taxon>
        <taxon>Tracheophyta</taxon>
        <taxon>Spermatophyta</taxon>
        <taxon>Magnoliopsida</taxon>
        <taxon>eudicotyledons</taxon>
        <taxon>Gunneridae</taxon>
        <taxon>Pentapetalae</taxon>
        <taxon>asterids</taxon>
        <taxon>campanulids</taxon>
        <taxon>Asterales</taxon>
        <taxon>Asteraceae</taxon>
        <taxon>Asteroideae</taxon>
        <taxon>Anthemideae</taxon>
        <taxon>Artemisiinae</taxon>
        <taxon>Artemisia</taxon>
    </lineage>
</organism>
<keyword evidence="7" id="KW-1185">Reference proteome</keyword>
<evidence type="ECO:0000313" key="6">
    <source>
        <dbReference type="EMBL" id="PWA59149.1"/>
    </source>
</evidence>
<evidence type="ECO:0000256" key="5">
    <source>
        <dbReference type="SAM" id="Phobius"/>
    </source>
</evidence>
<evidence type="ECO:0000256" key="2">
    <source>
        <dbReference type="ARBA" id="ARBA00022692"/>
    </source>
</evidence>
<proteinExistence type="predicted"/>
<comment type="caution">
    <text evidence="6">The sequence shown here is derived from an EMBL/GenBank/DDBJ whole genome shotgun (WGS) entry which is preliminary data.</text>
</comment>
<dbReference type="STRING" id="35608.A0A2U1MD04"/>
<dbReference type="PANTHER" id="PTHR31652:SF0">
    <property type="entry name" value="LIMR FAMILY PROTEIN DDB_G0283707-RELATED"/>
    <property type="match status" value="1"/>
</dbReference>
<protein>
    <submittedName>
        <fullName evidence="6">Uncharacterized protein</fullName>
    </submittedName>
</protein>
<dbReference type="EMBL" id="PKPP01005706">
    <property type="protein sequence ID" value="PWA59149.1"/>
    <property type="molecule type" value="Genomic_DNA"/>
</dbReference>
<feature type="transmembrane region" description="Helical" evidence="5">
    <location>
        <begin position="128"/>
        <end position="160"/>
    </location>
</feature>
<dbReference type="GO" id="GO:0016020">
    <property type="term" value="C:membrane"/>
    <property type="evidence" value="ECO:0007669"/>
    <property type="project" value="UniProtKB-SubCell"/>
</dbReference>
<accession>A0A2U1MD04</accession>
<evidence type="ECO:0000256" key="4">
    <source>
        <dbReference type="ARBA" id="ARBA00023136"/>
    </source>
</evidence>
<dbReference type="OrthoDB" id="1990409at2759"/>
<dbReference type="AlphaFoldDB" id="A0A2U1MD04"/>
<comment type="subcellular location">
    <subcellularLocation>
        <location evidence="1">Membrane</location>
        <topology evidence="1">Multi-pass membrane protein</topology>
    </subcellularLocation>
</comment>
<dbReference type="Proteomes" id="UP000245207">
    <property type="component" value="Unassembled WGS sequence"/>
</dbReference>
<keyword evidence="4 5" id="KW-0472">Membrane</keyword>
<dbReference type="PANTHER" id="PTHR31652">
    <property type="entry name" value="LIMR FAMILY PROTEIN DDB_G0283707-RELATED"/>
    <property type="match status" value="1"/>
</dbReference>
<evidence type="ECO:0000256" key="3">
    <source>
        <dbReference type="ARBA" id="ARBA00022989"/>
    </source>
</evidence>
<keyword evidence="3 5" id="KW-1133">Transmembrane helix</keyword>
<name>A0A2U1MD04_ARTAN</name>
<evidence type="ECO:0000256" key="1">
    <source>
        <dbReference type="ARBA" id="ARBA00004141"/>
    </source>
</evidence>
<keyword evidence="2 5" id="KW-0812">Transmembrane</keyword>
<evidence type="ECO:0000313" key="7">
    <source>
        <dbReference type="Proteomes" id="UP000245207"/>
    </source>
</evidence>
<sequence length="246" mass="26693">MNDLALCTLLSSKEVNRCVIHRCVPKKILVYGATFGPEIKLDPENVEALVALGRSYPIPINSLESVIGKVDFTVRHLSSSTMAFPSTFQFSSGQPCVVNGRANGNCSAYDASPSSETTWTQRSTFPEYIVALTTIVGSALFAIFGGVGIACLPLGLIFALKKAADALNQEERSGSKGRKWRKNMKAVEKECPLVVQIFDEHLIRGMPICSSELVQFHALALLHQDVAFVFDGWALEIADARNKAAG</sequence>
<gene>
    <name evidence="6" type="ORF">CTI12_AA393720</name>
</gene>
<reference evidence="6 7" key="1">
    <citation type="journal article" date="2018" name="Mol. Plant">
        <title>The genome of Artemisia annua provides insight into the evolution of Asteraceae family and artemisinin biosynthesis.</title>
        <authorList>
            <person name="Shen Q."/>
            <person name="Zhang L."/>
            <person name="Liao Z."/>
            <person name="Wang S."/>
            <person name="Yan T."/>
            <person name="Shi P."/>
            <person name="Liu M."/>
            <person name="Fu X."/>
            <person name="Pan Q."/>
            <person name="Wang Y."/>
            <person name="Lv Z."/>
            <person name="Lu X."/>
            <person name="Zhang F."/>
            <person name="Jiang W."/>
            <person name="Ma Y."/>
            <person name="Chen M."/>
            <person name="Hao X."/>
            <person name="Li L."/>
            <person name="Tang Y."/>
            <person name="Lv G."/>
            <person name="Zhou Y."/>
            <person name="Sun X."/>
            <person name="Brodelius P.E."/>
            <person name="Rose J.K.C."/>
            <person name="Tang K."/>
        </authorList>
    </citation>
    <scope>NUCLEOTIDE SEQUENCE [LARGE SCALE GENOMIC DNA]</scope>
    <source>
        <strain evidence="7">cv. Huhao1</strain>
        <tissue evidence="6">Leaf</tissue>
    </source>
</reference>